<sequence length="579" mass="62139">MASHTLPSSQVIDDKDKNNVSAVSVLEAVADRSPEKPKRGAYFWLSFLAICVSLFMSAIETSGTSTALPTIISDLQGDDFVWVGSAYPLAATALLPASGGMAQVFGRRATMLVALALFALGSALCGCAQSMSWLIAARTIQGAGGGALQALAGIIVSDLVSLEERGTYNSFIGLTWAVAAAIGPLVGGGLADRGQWRWFFYINLPITGLAAILVLFFLKLKTPAGTFKEKLLRMDWIGNIIFVGSATSTAIALTWGGLTHPWNSAATLVPLIIGICGLAFFLFYEEYYAAHPIVPFKLLSNRTSLSGYLQTFFTPVVMIAVAYYFATYWQSVKGASAIRSGVCFLAMTFVLGPTMIVTGASITITKTYRVQLWLAWVVLVIAMGVFTTVRVDTPGWHSIFFSGLVGLGCGMSYSAQYFPVLAPLPVSENAHALALFSFFRTFASVWAITIGGTVLQNQLVKRLPEAFTSQFPSGAALAYASIPAISKLPEPLRTEVRTAFAESIRVIWQVLTGIAGMGFLSSLAMKGLPLHTQVDERWGIEDGNSNGAGERSESSLRDREIVGEKRPATEHESILPQLD</sequence>
<evidence type="ECO:0000313" key="1">
    <source>
        <dbReference type="EMBL" id="KAI0083281.1"/>
    </source>
</evidence>
<accession>A0ACB8TMR3</accession>
<gene>
    <name evidence="1" type="ORF">BDY19DRAFT_1034296</name>
</gene>
<proteinExistence type="predicted"/>
<dbReference type="EMBL" id="MU274976">
    <property type="protein sequence ID" value="KAI0083281.1"/>
    <property type="molecule type" value="Genomic_DNA"/>
</dbReference>
<protein>
    <submittedName>
        <fullName evidence="1">Iron permease</fullName>
    </submittedName>
</protein>
<name>A0ACB8TMR3_9APHY</name>
<reference evidence="1" key="1">
    <citation type="journal article" date="2021" name="Environ. Microbiol.">
        <title>Gene family expansions and transcriptome signatures uncover fungal adaptations to wood decay.</title>
        <authorList>
            <person name="Hage H."/>
            <person name="Miyauchi S."/>
            <person name="Viragh M."/>
            <person name="Drula E."/>
            <person name="Min B."/>
            <person name="Chaduli D."/>
            <person name="Navarro D."/>
            <person name="Favel A."/>
            <person name="Norest M."/>
            <person name="Lesage-Meessen L."/>
            <person name="Balint B."/>
            <person name="Merenyi Z."/>
            <person name="de Eugenio L."/>
            <person name="Morin E."/>
            <person name="Martinez A.T."/>
            <person name="Baldrian P."/>
            <person name="Stursova M."/>
            <person name="Martinez M.J."/>
            <person name="Novotny C."/>
            <person name="Magnuson J.K."/>
            <person name="Spatafora J.W."/>
            <person name="Maurice S."/>
            <person name="Pangilinan J."/>
            <person name="Andreopoulos W."/>
            <person name="LaButti K."/>
            <person name="Hundley H."/>
            <person name="Na H."/>
            <person name="Kuo A."/>
            <person name="Barry K."/>
            <person name="Lipzen A."/>
            <person name="Henrissat B."/>
            <person name="Riley R."/>
            <person name="Ahrendt S."/>
            <person name="Nagy L.G."/>
            <person name="Grigoriev I.V."/>
            <person name="Martin F."/>
            <person name="Rosso M.N."/>
        </authorList>
    </citation>
    <scope>NUCLEOTIDE SEQUENCE</scope>
    <source>
        <strain evidence="1">CBS 384.51</strain>
    </source>
</reference>
<dbReference type="Proteomes" id="UP001055072">
    <property type="component" value="Unassembled WGS sequence"/>
</dbReference>
<comment type="caution">
    <text evidence="1">The sequence shown here is derived from an EMBL/GenBank/DDBJ whole genome shotgun (WGS) entry which is preliminary data.</text>
</comment>
<organism evidence="1 2">
    <name type="scientific">Irpex rosettiformis</name>
    <dbReference type="NCBI Taxonomy" id="378272"/>
    <lineage>
        <taxon>Eukaryota</taxon>
        <taxon>Fungi</taxon>
        <taxon>Dikarya</taxon>
        <taxon>Basidiomycota</taxon>
        <taxon>Agaricomycotina</taxon>
        <taxon>Agaricomycetes</taxon>
        <taxon>Polyporales</taxon>
        <taxon>Irpicaceae</taxon>
        <taxon>Irpex</taxon>
    </lineage>
</organism>
<evidence type="ECO:0000313" key="2">
    <source>
        <dbReference type="Proteomes" id="UP001055072"/>
    </source>
</evidence>
<keyword evidence="2" id="KW-1185">Reference proteome</keyword>